<evidence type="ECO:0000313" key="3">
    <source>
        <dbReference type="EnsemblProtists" id="EKX33429"/>
    </source>
</evidence>
<feature type="compositionally biased region" description="Polar residues" evidence="1">
    <location>
        <begin position="403"/>
        <end position="413"/>
    </location>
</feature>
<feature type="compositionally biased region" description="Low complexity" evidence="1">
    <location>
        <begin position="190"/>
        <end position="203"/>
    </location>
</feature>
<feature type="compositionally biased region" description="Low complexity" evidence="1">
    <location>
        <begin position="390"/>
        <end position="402"/>
    </location>
</feature>
<protein>
    <submittedName>
        <fullName evidence="2 3">Uncharacterized protein</fullName>
    </submittedName>
</protein>
<proteinExistence type="predicted"/>
<dbReference type="RefSeq" id="XP_005820409.1">
    <property type="nucleotide sequence ID" value="XM_005820352.1"/>
</dbReference>
<evidence type="ECO:0000256" key="1">
    <source>
        <dbReference type="SAM" id="MobiDB-lite"/>
    </source>
</evidence>
<dbReference type="PaxDb" id="55529-EKX33429"/>
<accession>L1IBY1</accession>
<dbReference type="KEGG" id="gtt:GUITHDRAFT_147922"/>
<dbReference type="AlphaFoldDB" id="L1IBY1"/>
<dbReference type="EMBL" id="JH993142">
    <property type="protein sequence ID" value="EKX33429.1"/>
    <property type="molecule type" value="Genomic_DNA"/>
</dbReference>
<gene>
    <name evidence="2" type="ORF">GUITHDRAFT_147922</name>
</gene>
<evidence type="ECO:0000313" key="2">
    <source>
        <dbReference type="EMBL" id="EKX33429.1"/>
    </source>
</evidence>
<reference evidence="2 4" key="1">
    <citation type="journal article" date="2012" name="Nature">
        <title>Algal genomes reveal evolutionary mosaicism and the fate of nucleomorphs.</title>
        <authorList>
            <consortium name="DOE Joint Genome Institute"/>
            <person name="Curtis B.A."/>
            <person name="Tanifuji G."/>
            <person name="Burki F."/>
            <person name="Gruber A."/>
            <person name="Irimia M."/>
            <person name="Maruyama S."/>
            <person name="Arias M.C."/>
            <person name="Ball S.G."/>
            <person name="Gile G.H."/>
            <person name="Hirakawa Y."/>
            <person name="Hopkins J.F."/>
            <person name="Kuo A."/>
            <person name="Rensing S.A."/>
            <person name="Schmutz J."/>
            <person name="Symeonidi A."/>
            <person name="Elias M."/>
            <person name="Eveleigh R.J."/>
            <person name="Herman E.K."/>
            <person name="Klute M.J."/>
            <person name="Nakayama T."/>
            <person name="Obornik M."/>
            <person name="Reyes-Prieto A."/>
            <person name="Armbrust E.V."/>
            <person name="Aves S.J."/>
            <person name="Beiko R.G."/>
            <person name="Coutinho P."/>
            <person name="Dacks J.B."/>
            <person name="Durnford D.G."/>
            <person name="Fast N.M."/>
            <person name="Green B.R."/>
            <person name="Grisdale C.J."/>
            <person name="Hempel F."/>
            <person name="Henrissat B."/>
            <person name="Hoppner M.P."/>
            <person name="Ishida K."/>
            <person name="Kim E."/>
            <person name="Koreny L."/>
            <person name="Kroth P.G."/>
            <person name="Liu Y."/>
            <person name="Malik S.B."/>
            <person name="Maier U.G."/>
            <person name="McRose D."/>
            <person name="Mock T."/>
            <person name="Neilson J.A."/>
            <person name="Onodera N.T."/>
            <person name="Poole A.M."/>
            <person name="Pritham E.J."/>
            <person name="Richards T.A."/>
            <person name="Rocap G."/>
            <person name="Roy S.W."/>
            <person name="Sarai C."/>
            <person name="Schaack S."/>
            <person name="Shirato S."/>
            <person name="Slamovits C.H."/>
            <person name="Spencer D.F."/>
            <person name="Suzuki S."/>
            <person name="Worden A.Z."/>
            <person name="Zauner S."/>
            <person name="Barry K."/>
            <person name="Bell C."/>
            <person name="Bharti A.K."/>
            <person name="Crow J.A."/>
            <person name="Grimwood J."/>
            <person name="Kramer R."/>
            <person name="Lindquist E."/>
            <person name="Lucas S."/>
            <person name="Salamov A."/>
            <person name="McFadden G.I."/>
            <person name="Lane C.E."/>
            <person name="Keeling P.J."/>
            <person name="Gray M.W."/>
            <person name="Grigoriev I.V."/>
            <person name="Archibald J.M."/>
        </authorList>
    </citation>
    <scope>NUCLEOTIDE SEQUENCE</scope>
    <source>
        <strain evidence="2 4">CCMP2712</strain>
    </source>
</reference>
<dbReference type="HOGENOM" id="CLU_550369_0_0_1"/>
<evidence type="ECO:0000313" key="4">
    <source>
        <dbReference type="Proteomes" id="UP000011087"/>
    </source>
</evidence>
<keyword evidence="4" id="KW-1185">Reference proteome</keyword>
<reference evidence="4" key="2">
    <citation type="submission" date="2012-11" db="EMBL/GenBank/DDBJ databases">
        <authorList>
            <person name="Kuo A."/>
            <person name="Curtis B.A."/>
            <person name="Tanifuji G."/>
            <person name="Burki F."/>
            <person name="Gruber A."/>
            <person name="Irimia M."/>
            <person name="Maruyama S."/>
            <person name="Arias M.C."/>
            <person name="Ball S.G."/>
            <person name="Gile G.H."/>
            <person name="Hirakawa Y."/>
            <person name="Hopkins J.F."/>
            <person name="Rensing S.A."/>
            <person name="Schmutz J."/>
            <person name="Symeonidi A."/>
            <person name="Elias M."/>
            <person name="Eveleigh R.J."/>
            <person name="Herman E.K."/>
            <person name="Klute M.J."/>
            <person name="Nakayama T."/>
            <person name="Obornik M."/>
            <person name="Reyes-Prieto A."/>
            <person name="Armbrust E.V."/>
            <person name="Aves S.J."/>
            <person name="Beiko R.G."/>
            <person name="Coutinho P."/>
            <person name="Dacks J.B."/>
            <person name="Durnford D.G."/>
            <person name="Fast N.M."/>
            <person name="Green B.R."/>
            <person name="Grisdale C."/>
            <person name="Hempe F."/>
            <person name="Henrissat B."/>
            <person name="Hoppner M.P."/>
            <person name="Ishida K.-I."/>
            <person name="Kim E."/>
            <person name="Koreny L."/>
            <person name="Kroth P.G."/>
            <person name="Liu Y."/>
            <person name="Malik S.-B."/>
            <person name="Maier U.G."/>
            <person name="McRose D."/>
            <person name="Mock T."/>
            <person name="Neilson J.A."/>
            <person name="Onodera N.T."/>
            <person name="Poole A.M."/>
            <person name="Pritham E.J."/>
            <person name="Richards T.A."/>
            <person name="Rocap G."/>
            <person name="Roy S.W."/>
            <person name="Sarai C."/>
            <person name="Schaack S."/>
            <person name="Shirato S."/>
            <person name="Slamovits C.H."/>
            <person name="Spencer D.F."/>
            <person name="Suzuki S."/>
            <person name="Worden A.Z."/>
            <person name="Zauner S."/>
            <person name="Barry K."/>
            <person name="Bell C."/>
            <person name="Bharti A.K."/>
            <person name="Crow J.A."/>
            <person name="Grimwood J."/>
            <person name="Kramer R."/>
            <person name="Lindquist E."/>
            <person name="Lucas S."/>
            <person name="Salamov A."/>
            <person name="McFadden G.I."/>
            <person name="Lane C.E."/>
            <person name="Keeling P.J."/>
            <person name="Gray M.W."/>
            <person name="Grigoriev I.V."/>
            <person name="Archibald J.M."/>
        </authorList>
    </citation>
    <scope>NUCLEOTIDE SEQUENCE</scope>
    <source>
        <strain evidence="4">CCMP2712</strain>
    </source>
</reference>
<name>L1IBY1_GUITC</name>
<dbReference type="GeneID" id="17290174"/>
<dbReference type="EnsemblProtists" id="EKX33429">
    <property type="protein sequence ID" value="EKX33429"/>
    <property type="gene ID" value="GUITHDRAFT_147922"/>
</dbReference>
<feature type="region of interest" description="Disordered" evidence="1">
    <location>
        <begin position="445"/>
        <end position="481"/>
    </location>
</feature>
<sequence length="496" mass="54618">MADSYQQTEIVSRSHYDERVWLRGTLGFKSTHTAPYPIMTRTVLIVFMLLALVQHRWARSTSWGEAEEADRSVGYTRWRDSSWMGRRQEETREALRGGLQCGTLDLNSPLTSKSKFTSLEKLIFLASSSSSFSWCACSVGICQKLGGRVEWVLSKVAQEPSKLSVEGASNEEKQAVKRTLSDLDEPPKSPDATPSRSSTAATAEVKRQKLTHEGFDVGLQGNSTRVLPPYYLNSQPPSKQQLPSNITDAARANGTVLKEYRPLDILHERVVNLSIPKHGTSTAASSARPFDKICSKIAKVAKKSATSSYQILSDDFTNEQTASANVPDGAEVCESPEDEAKMLLPPLPRVPEGQWFCGGCLRAMQDGNWGGKWAVQSRERGFQAQDEDSSSTSSAKVVQSQTHVNRNSKSSPNKYVPLTANLIRKFLGNATTFCSVDQITRNRDKMLSANRQPVRETSTTLSDPPATPSSLLKSQFDPGDGAEEVQNFVMRAAELS</sequence>
<feature type="region of interest" description="Disordered" evidence="1">
    <location>
        <begin position="162"/>
        <end position="207"/>
    </location>
</feature>
<dbReference type="Proteomes" id="UP000011087">
    <property type="component" value="Unassembled WGS sequence"/>
</dbReference>
<reference evidence="3" key="3">
    <citation type="submission" date="2016-03" db="UniProtKB">
        <authorList>
            <consortium name="EnsemblProtists"/>
        </authorList>
    </citation>
    <scope>IDENTIFICATION</scope>
</reference>
<feature type="region of interest" description="Disordered" evidence="1">
    <location>
        <begin position="379"/>
        <end position="414"/>
    </location>
</feature>
<organism evidence="2">
    <name type="scientific">Guillardia theta (strain CCMP2712)</name>
    <name type="common">Cryptophyte</name>
    <dbReference type="NCBI Taxonomy" id="905079"/>
    <lineage>
        <taxon>Eukaryota</taxon>
        <taxon>Cryptophyceae</taxon>
        <taxon>Pyrenomonadales</taxon>
        <taxon>Geminigeraceae</taxon>
        <taxon>Guillardia</taxon>
    </lineage>
</organism>
<feature type="compositionally biased region" description="Basic and acidic residues" evidence="1">
    <location>
        <begin position="170"/>
        <end position="188"/>
    </location>
</feature>
<feature type="compositionally biased region" description="Polar residues" evidence="1">
    <location>
        <begin position="449"/>
        <end position="473"/>
    </location>
</feature>